<dbReference type="InterPro" id="IPR050109">
    <property type="entry name" value="HTH-type_TetR-like_transc_reg"/>
</dbReference>
<keyword evidence="3" id="KW-0804">Transcription</keyword>
<dbReference type="Gene3D" id="1.10.357.10">
    <property type="entry name" value="Tetracycline Repressor, domain 2"/>
    <property type="match status" value="1"/>
</dbReference>
<dbReference type="InterPro" id="IPR001647">
    <property type="entry name" value="HTH_TetR"/>
</dbReference>
<dbReference type="SUPFAM" id="SSF46689">
    <property type="entry name" value="Homeodomain-like"/>
    <property type="match status" value="1"/>
</dbReference>
<evidence type="ECO:0000259" key="5">
    <source>
        <dbReference type="PROSITE" id="PS50977"/>
    </source>
</evidence>
<evidence type="ECO:0000313" key="6">
    <source>
        <dbReference type="EMBL" id="KAF0847749.1"/>
    </source>
</evidence>
<protein>
    <submittedName>
        <fullName evidence="6">TetR family transcriptional regulator</fullName>
    </submittedName>
</protein>
<feature type="domain" description="HTH tetR-type" evidence="5">
    <location>
        <begin position="53"/>
        <end position="113"/>
    </location>
</feature>
<dbReference type="Proteomes" id="UP000798951">
    <property type="component" value="Unassembled WGS sequence"/>
</dbReference>
<accession>A0ABQ6YPM9</accession>
<keyword evidence="1" id="KW-0805">Transcription regulation</keyword>
<dbReference type="InterPro" id="IPR036271">
    <property type="entry name" value="Tet_transcr_reg_TetR-rel_C_sf"/>
</dbReference>
<reference evidence="6 7" key="1">
    <citation type="submission" date="2019-07" db="EMBL/GenBank/DDBJ databases">
        <title>Genomic Encyclopedia of Type Strains, Phase IV (KMG-IV): sequencing the most valuable type-strain genomes for metagenomic binning, comparative biology and taxonomic classification.</title>
        <authorList>
            <person name="Goeker M."/>
        </authorList>
    </citation>
    <scope>NUCLEOTIDE SEQUENCE [LARGE SCALE GENOMIC DNA]</scope>
    <source>
        <strain evidence="6 7">DSM 44831</strain>
    </source>
</reference>
<dbReference type="Pfam" id="PF16859">
    <property type="entry name" value="TetR_C_11"/>
    <property type="match status" value="1"/>
</dbReference>
<evidence type="ECO:0000256" key="4">
    <source>
        <dbReference type="PROSITE-ProRule" id="PRU00335"/>
    </source>
</evidence>
<name>A0ABQ6YPM9_9NOCA</name>
<dbReference type="Gene3D" id="1.10.10.60">
    <property type="entry name" value="Homeodomain-like"/>
    <property type="match status" value="1"/>
</dbReference>
<sequence length="234" mass="25489">MRRLTWGYVIFAYFVETECLDKSVVETARSVNGKIHDVIPKPCRVHTGRKRNDAARQAILDAVPALLAAADGTDITMTEIAAAAGVGKQTIYRWWPSRGVLLLDALSAWAGTEVPEPSGETLPAELDTFLRATFLAASTPPAHHLLCAILADAQRDPETSRLLAGFAETRRAAMRRIFDRARLRGEIADGTDAELLIDQAFGVLWYRLGVHRAPLTAESAARLAANLAECAADR</sequence>
<keyword evidence="7" id="KW-1185">Reference proteome</keyword>
<dbReference type="SUPFAM" id="SSF48498">
    <property type="entry name" value="Tetracyclin repressor-like, C-terminal domain"/>
    <property type="match status" value="1"/>
</dbReference>
<dbReference type="PANTHER" id="PTHR30055">
    <property type="entry name" value="HTH-TYPE TRANSCRIPTIONAL REGULATOR RUTR"/>
    <property type="match status" value="1"/>
</dbReference>
<dbReference type="PROSITE" id="PS50977">
    <property type="entry name" value="HTH_TETR_2"/>
    <property type="match status" value="1"/>
</dbReference>
<feature type="DNA-binding region" description="H-T-H motif" evidence="4">
    <location>
        <begin position="76"/>
        <end position="95"/>
    </location>
</feature>
<evidence type="ECO:0000256" key="2">
    <source>
        <dbReference type="ARBA" id="ARBA00023125"/>
    </source>
</evidence>
<dbReference type="Pfam" id="PF00440">
    <property type="entry name" value="TetR_N"/>
    <property type="match status" value="1"/>
</dbReference>
<proteinExistence type="predicted"/>
<dbReference type="EMBL" id="VMSD01000003">
    <property type="protein sequence ID" value="KAF0847749.1"/>
    <property type="molecule type" value="Genomic_DNA"/>
</dbReference>
<gene>
    <name evidence="6" type="ORF">FNL39_103651</name>
</gene>
<keyword evidence="2 4" id="KW-0238">DNA-binding</keyword>
<dbReference type="PANTHER" id="PTHR30055:SF148">
    <property type="entry name" value="TETR-FAMILY TRANSCRIPTIONAL REGULATOR"/>
    <property type="match status" value="1"/>
</dbReference>
<dbReference type="InterPro" id="IPR009057">
    <property type="entry name" value="Homeodomain-like_sf"/>
</dbReference>
<comment type="caution">
    <text evidence="6">The sequence shown here is derived from an EMBL/GenBank/DDBJ whole genome shotgun (WGS) entry which is preliminary data.</text>
</comment>
<dbReference type="InterPro" id="IPR011075">
    <property type="entry name" value="TetR_C"/>
</dbReference>
<organism evidence="6 7">
    <name type="scientific">Nocardia caishijiensis</name>
    <dbReference type="NCBI Taxonomy" id="184756"/>
    <lineage>
        <taxon>Bacteria</taxon>
        <taxon>Bacillati</taxon>
        <taxon>Actinomycetota</taxon>
        <taxon>Actinomycetes</taxon>
        <taxon>Mycobacteriales</taxon>
        <taxon>Nocardiaceae</taxon>
        <taxon>Nocardia</taxon>
    </lineage>
</organism>
<evidence type="ECO:0000256" key="3">
    <source>
        <dbReference type="ARBA" id="ARBA00023163"/>
    </source>
</evidence>
<evidence type="ECO:0000313" key="7">
    <source>
        <dbReference type="Proteomes" id="UP000798951"/>
    </source>
</evidence>
<evidence type="ECO:0000256" key="1">
    <source>
        <dbReference type="ARBA" id="ARBA00023015"/>
    </source>
</evidence>